<proteinExistence type="predicted"/>
<dbReference type="SUPFAM" id="SSF52200">
    <property type="entry name" value="Toll/Interleukin receptor TIR domain"/>
    <property type="match status" value="1"/>
</dbReference>
<reference evidence="1" key="2">
    <citation type="submission" date="2020-09" db="EMBL/GenBank/DDBJ databases">
        <authorList>
            <person name="Sun Q."/>
            <person name="Ohkuma M."/>
        </authorList>
    </citation>
    <scope>NUCLEOTIDE SEQUENCE</scope>
    <source>
        <strain evidence="1">JCM 3091</strain>
    </source>
</reference>
<comment type="caution">
    <text evidence="1">The sequence shown here is derived from an EMBL/GenBank/DDBJ whole genome shotgun (WGS) entry which is preliminary data.</text>
</comment>
<gene>
    <name evidence="1" type="ORF">GCM10010124_37010</name>
</gene>
<evidence type="ECO:0000313" key="1">
    <source>
        <dbReference type="EMBL" id="GGK40765.1"/>
    </source>
</evidence>
<dbReference type="EMBL" id="BMQC01000018">
    <property type="protein sequence ID" value="GGK40765.1"/>
    <property type="molecule type" value="Genomic_DNA"/>
</dbReference>
<evidence type="ECO:0008006" key="3">
    <source>
        <dbReference type="Google" id="ProtNLM"/>
    </source>
</evidence>
<protein>
    <recommendedName>
        <fullName evidence="3">TIR domain-containing protein</fullName>
    </recommendedName>
</protein>
<dbReference type="AlphaFoldDB" id="A0A8J3BUR8"/>
<sequence length="391" mass="42160">MPSIFINYRSCDETYAAILLDEKLCGRFGREHVFRDNRSILLGKNYKPVLWGSLAKSSVLIVVIGPKWRGEQPDGTAKIDDPDDFVRREIELALQIGIRVVPVLVGDVPNLAAAKLPPSLAALADCQYTRLGNRGAQHDVARLVDELARSFGTSDRPDEPPDGAAAAVNGAVAAVQLARADATVGERINRRSLLRNALAEAVAEARLGAVEFDERRAGYTVVMGTAVPPARVIASFPRALNAALTERNSTLGPLWKVKVGVHPDSVEGAEAIASIPVLDDVLRQASRAHVALAVPDRLYREVVEAHARVIDPSTFGEAVSGGMACWIHVPDYPSPPRVPGIRSNESTVRDAPSPPPIGGPVFHVHGDFHGRQIAGDHVGRDVNYYGDGYRR</sequence>
<dbReference type="RefSeq" id="WP_189115624.1">
    <property type="nucleotide sequence ID" value="NZ_BMQC01000018.1"/>
</dbReference>
<name>A0A8J3BUR8_9ACTN</name>
<organism evidence="1 2">
    <name type="scientific">Pilimelia terevasa</name>
    <dbReference type="NCBI Taxonomy" id="53372"/>
    <lineage>
        <taxon>Bacteria</taxon>
        <taxon>Bacillati</taxon>
        <taxon>Actinomycetota</taxon>
        <taxon>Actinomycetes</taxon>
        <taxon>Micromonosporales</taxon>
        <taxon>Micromonosporaceae</taxon>
        <taxon>Pilimelia</taxon>
    </lineage>
</organism>
<dbReference type="Proteomes" id="UP000662200">
    <property type="component" value="Unassembled WGS sequence"/>
</dbReference>
<accession>A0A8J3BUR8</accession>
<dbReference type="InterPro" id="IPR035897">
    <property type="entry name" value="Toll_tir_struct_dom_sf"/>
</dbReference>
<reference evidence="1" key="1">
    <citation type="journal article" date="2014" name="Int. J. Syst. Evol. Microbiol.">
        <title>Complete genome sequence of Corynebacterium casei LMG S-19264T (=DSM 44701T), isolated from a smear-ripened cheese.</title>
        <authorList>
            <consortium name="US DOE Joint Genome Institute (JGI-PGF)"/>
            <person name="Walter F."/>
            <person name="Albersmeier A."/>
            <person name="Kalinowski J."/>
            <person name="Ruckert C."/>
        </authorList>
    </citation>
    <scope>NUCLEOTIDE SEQUENCE</scope>
    <source>
        <strain evidence="1">JCM 3091</strain>
    </source>
</reference>
<dbReference type="Gene3D" id="3.40.50.10140">
    <property type="entry name" value="Toll/interleukin-1 receptor homology (TIR) domain"/>
    <property type="match status" value="1"/>
</dbReference>
<keyword evidence="2" id="KW-1185">Reference proteome</keyword>
<evidence type="ECO:0000313" key="2">
    <source>
        <dbReference type="Proteomes" id="UP000662200"/>
    </source>
</evidence>